<name>A0ABP9E022_9PSEU</name>
<dbReference type="InterPro" id="IPR039298">
    <property type="entry name" value="ACOT13"/>
</dbReference>
<organism evidence="4 5">
    <name type="scientific">Actinomycetospora straminea</name>
    <dbReference type="NCBI Taxonomy" id="663607"/>
    <lineage>
        <taxon>Bacteria</taxon>
        <taxon>Bacillati</taxon>
        <taxon>Actinomycetota</taxon>
        <taxon>Actinomycetes</taxon>
        <taxon>Pseudonocardiales</taxon>
        <taxon>Pseudonocardiaceae</taxon>
        <taxon>Actinomycetospora</taxon>
    </lineage>
</organism>
<evidence type="ECO:0000256" key="2">
    <source>
        <dbReference type="ARBA" id="ARBA00022801"/>
    </source>
</evidence>
<accession>A0ABP9E022</accession>
<evidence type="ECO:0000256" key="1">
    <source>
        <dbReference type="ARBA" id="ARBA00008324"/>
    </source>
</evidence>
<dbReference type="CDD" id="cd03443">
    <property type="entry name" value="PaaI_thioesterase"/>
    <property type="match status" value="1"/>
</dbReference>
<dbReference type="InterPro" id="IPR006683">
    <property type="entry name" value="Thioestr_dom"/>
</dbReference>
<comment type="similarity">
    <text evidence="1">Belongs to the thioesterase PaaI family.</text>
</comment>
<sequence length="164" mass="17175">MDVTTRERTHTWSDPRALAAEATGRDGLAFLRAVADGTLPPPPIMTLVGGGIETVERGRVVFTFEPAEHHYNPIGSVHGGVYATFLDSATGCAVQSTLEAGVGYTSLDLSVKFLRRLTSDSGTCRAVGHVVHAGRSTALARAELVDGAGRLVAEATSSCLILRG</sequence>
<dbReference type="Proteomes" id="UP001500457">
    <property type="component" value="Unassembled WGS sequence"/>
</dbReference>
<evidence type="ECO:0000313" key="4">
    <source>
        <dbReference type="EMBL" id="GAA4861694.1"/>
    </source>
</evidence>
<dbReference type="Gene3D" id="3.10.129.10">
    <property type="entry name" value="Hotdog Thioesterase"/>
    <property type="match status" value="1"/>
</dbReference>
<dbReference type="NCBIfam" id="TIGR00369">
    <property type="entry name" value="unchar_dom_1"/>
    <property type="match status" value="1"/>
</dbReference>
<protein>
    <submittedName>
        <fullName evidence="4">Hotdog fold thioesterase</fullName>
    </submittedName>
</protein>
<dbReference type="InterPro" id="IPR003736">
    <property type="entry name" value="PAAI_dom"/>
</dbReference>
<keyword evidence="2" id="KW-0378">Hydrolase</keyword>
<proteinExistence type="inferred from homology"/>
<gene>
    <name evidence="4" type="ORF">GCM10023203_06430</name>
</gene>
<comment type="caution">
    <text evidence="4">The sequence shown here is derived from an EMBL/GenBank/DDBJ whole genome shotgun (WGS) entry which is preliminary data.</text>
</comment>
<reference evidence="5" key="1">
    <citation type="journal article" date="2019" name="Int. J. Syst. Evol. Microbiol.">
        <title>The Global Catalogue of Microorganisms (GCM) 10K type strain sequencing project: providing services to taxonomists for standard genome sequencing and annotation.</title>
        <authorList>
            <consortium name="The Broad Institute Genomics Platform"/>
            <consortium name="The Broad Institute Genome Sequencing Center for Infectious Disease"/>
            <person name="Wu L."/>
            <person name="Ma J."/>
        </authorList>
    </citation>
    <scope>NUCLEOTIDE SEQUENCE [LARGE SCALE GENOMIC DNA]</scope>
    <source>
        <strain evidence="5">JCM 17983</strain>
    </source>
</reference>
<keyword evidence="5" id="KW-1185">Reference proteome</keyword>
<dbReference type="SUPFAM" id="SSF54637">
    <property type="entry name" value="Thioesterase/thiol ester dehydrase-isomerase"/>
    <property type="match status" value="1"/>
</dbReference>
<feature type="domain" description="Thioesterase" evidence="3">
    <location>
        <begin position="75"/>
        <end position="153"/>
    </location>
</feature>
<dbReference type="PANTHER" id="PTHR21660:SF1">
    <property type="entry name" value="ACYL-COENZYME A THIOESTERASE 13"/>
    <property type="match status" value="1"/>
</dbReference>
<dbReference type="InterPro" id="IPR029069">
    <property type="entry name" value="HotDog_dom_sf"/>
</dbReference>
<evidence type="ECO:0000259" key="3">
    <source>
        <dbReference type="Pfam" id="PF03061"/>
    </source>
</evidence>
<dbReference type="Pfam" id="PF03061">
    <property type="entry name" value="4HBT"/>
    <property type="match status" value="1"/>
</dbReference>
<evidence type="ECO:0000313" key="5">
    <source>
        <dbReference type="Proteomes" id="UP001500457"/>
    </source>
</evidence>
<dbReference type="EMBL" id="BAABHQ010000001">
    <property type="protein sequence ID" value="GAA4861694.1"/>
    <property type="molecule type" value="Genomic_DNA"/>
</dbReference>
<dbReference type="PANTHER" id="PTHR21660">
    <property type="entry name" value="THIOESTERASE SUPERFAMILY MEMBER-RELATED"/>
    <property type="match status" value="1"/>
</dbReference>